<feature type="domain" description="PDZ" evidence="8">
    <location>
        <begin position="297"/>
        <end position="375"/>
    </location>
</feature>
<proteinExistence type="inferred from homology"/>
<keyword evidence="5" id="KW-0053">Apoptosis</keyword>
<dbReference type="EMBL" id="JAWIZZ010000031">
    <property type="protein sequence ID" value="KAK5781706.1"/>
    <property type="molecule type" value="Genomic_DNA"/>
</dbReference>
<evidence type="ECO:0000256" key="5">
    <source>
        <dbReference type="ARBA" id="ARBA00022703"/>
    </source>
</evidence>
<dbReference type="CDD" id="cd06786">
    <property type="entry name" value="cpPDZ1_ScNma111-like"/>
    <property type="match status" value="1"/>
</dbReference>
<evidence type="ECO:0000313" key="10">
    <source>
        <dbReference type="Proteomes" id="UP001306508"/>
    </source>
</evidence>
<evidence type="ECO:0000256" key="4">
    <source>
        <dbReference type="ARBA" id="ARBA00022670"/>
    </source>
</evidence>
<sequence length="994" mass="111365">MTNTDSRKKRTYSDLENEELFPVADNRKIITNDTGINLINSEIEEEELLEDVILDNNINTLESENYIKWQDTISKVVKSVVSIHFAQVAPFDCDPALVSEATGFVVDAELGIILTNRHVVGPGPFVGYVVFDNHEECDVIPIYRDPVHDFGFLKFDPKKIKYSKIQALKLRPSLAKVGSEIRVVGNDAGEKLSILSGFISRLDRNAPDYGELTYNDFNTEYIQAAASASGGSSGSPVVNIDGDAVALQAGGSTEASTDFFLPLNRILRALQCIQNNKPITRGTIQVQWLLKPYDECKRLGLTSEEESKARTFSPDKIGLLVAETILKDGPGYNLIKEGDVLISINEQRISSFIQVDDIFDNSVGKEVTIHIQRSGIDHIIKTIIQDLHSITPDRYVEVCGATFNDLSYQMARCYALPVKGVFLSCASGSFNFDSKEKVGWIIDAVDNKETPDLDTFINVMKGIPDRKRVTVKYHHLSDHHSPVVTSIYIDRHWCSEFRLYKRNDTTGIWDYTNVCEPVPAEPLKPHKARFIDIATDNMDLKILSHSLCIVSTMAAIPLDSLSAETLKTAGLIIDAENGYVIVSRRIVPHDCLDCFVTIADSVIVPATVEFLHPTQNYAIVKYDPKLIEADVITPKFSENKVKHGEKLQFIGFTHNNRLVTSDTVITDISSISIPSNLIPRYRATNLEAISIDCNVSTRCNSGILTDNDGTVRALWLSFLGERQENKEKVYLMGLDIVNIKDVVKILKSGGKPQVNIVGAEFGSISILNARIRGVPQEWIERMEAESHSRLQFMTVSRVSYTIERERLQTGDVILSVNDKLVTEMDDLDGVTTSAKNCETPPLLKFKVVREGKVLDLNISTINVKETDRLIIFAGCIVQAPHHAVHQAMTEMPKGVYCVFRGESSPAIQYGISATNFITHINEIPTPDMDSFLTAIKQIPDNHYCKIRLMTYDNVPFAISLKTNYHYFPTAELRKDSITNKWIEHEYKYDHQEQK</sequence>
<dbReference type="GO" id="GO:0004252">
    <property type="term" value="F:serine-type endopeptidase activity"/>
    <property type="evidence" value="ECO:0007669"/>
    <property type="project" value="InterPro"/>
</dbReference>
<evidence type="ECO:0000256" key="2">
    <source>
        <dbReference type="ARBA" id="ARBA00020338"/>
    </source>
</evidence>
<dbReference type="Pfam" id="PF13365">
    <property type="entry name" value="Trypsin_2"/>
    <property type="match status" value="1"/>
</dbReference>
<dbReference type="InterPro" id="IPR043504">
    <property type="entry name" value="Peptidase_S1_PA_chymotrypsin"/>
</dbReference>
<dbReference type="AlphaFoldDB" id="A0AAN8A9C0"/>
<dbReference type="InterPro" id="IPR001478">
    <property type="entry name" value="PDZ"/>
</dbReference>
<dbReference type="InterPro" id="IPR001940">
    <property type="entry name" value="Peptidase_S1C"/>
</dbReference>
<dbReference type="PANTHER" id="PTHR46366:SF8">
    <property type="entry name" value="PRO-APOPTOTIC SERINE PROTEASE NMA111"/>
    <property type="match status" value="1"/>
</dbReference>
<dbReference type="GO" id="GO:0006915">
    <property type="term" value="P:apoptotic process"/>
    <property type="evidence" value="ECO:0007669"/>
    <property type="project" value="UniProtKB-KW"/>
</dbReference>
<dbReference type="Gene3D" id="2.40.10.120">
    <property type="match status" value="1"/>
</dbReference>
<protein>
    <recommendedName>
        <fullName evidence="2">Pro-apoptotic serine protease NMA111</fullName>
    </recommendedName>
    <alternativeName>
        <fullName evidence="3">Pro-apoptotic serine protease nma111</fullName>
    </alternativeName>
</protein>
<evidence type="ECO:0000256" key="1">
    <source>
        <dbReference type="ARBA" id="ARBA00010541"/>
    </source>
</evidence>
<keyword evidence="7" id="KW-0720">Serine protease</keyword>
<dbReference type="PRINTS" id="PR00834">
    <property type="entry name" value="PROTEASES2C"/>
</dbReference>
<dbReference type="PANTHER" id="PTHR46366">
    <property type="entry name" value="PRO-APOPTOTIC SERINE PROTEASE NMA111"/>
    <property type="match status" value="1"/>
</dbReference>
<evidence type="ECO:0000256" key="6">
    <source>
        <dbReference type="ARBA" id="ARBA00022737"/>
    </source>
</evidence>
<accession>A0AAN8A9C0</accession>
<dbReference type="SUPFAM" id="SSF50494">
    <property type="entry name" value="Trypsin-like serine proteases"/>
    <property type="match status" value="2"/>
</dbReference>
<dbReference type="InterPro" id="IPR009003">
    <property type="entry name" value="Peptidase_S1_PA"/>
</dbReference>
<evidence type="ECO:0000256" key="7">
    <source>
        <dbReference type="ARBA" id="ARBA00022825"/>
    </source>
</evidence>
<feature type="domain" description="PDZ" evidence="8">
    <location>
        <begin position="780"/>
        <end position="851"/>
    </location>
</feature>
<evidence type="ECO:0000256" key="3">
    <source>
        <dbReference type="ARBA" id="ARBA00021524"/>
    </source>
</evidence>
<dbReference type="Proteomes" id="UP001306508">
    <property type="component" value="Unassembled WGS sequence"/>
</dbReference>
<name>A0AAN8A9C0_9SACH</name>
<dbReference type="Pfam" id="PF00595">
    <property type="entry name" value="PDZ"/>
    <property type="match status" value="1"/>
</dbReference>
<evidence type="ECO:0000259" key="8">
    <source>
        <dbReference type="SMART" id="SM00228"/>
    </source>
</evidence>
<dbReference type="Pfam" id="PF12812">
    <property type="entry name" value="PDZ_1"/>
    <property type="match status" value="2"/>
</dbReference>
<dbReference type="CDD" id="cd06719">
    <property type="entry name" value="PDZ2-4_Nma111p-like"/>
    <property type="match status" value="1"/>
</dbReference>
<keyword evidence="7" id="KW-0378">Hydrolase</keyword>
<dbReference type="Gene3D" id="2.30.42.10">
    <property type="match status" value="2"/>
</dbReference>
<gene>
    <name evidence="9" type="ORF">RI543_000892</name>
</gene>
<dbReference type="SUPFAM" id="SSF50156">
    <property type="entry name" value="PDZ domain-like"/>
    <property type="match status" value="3"/>
</dbReference>
<evidence type="ECO:0000313" key="9">
    <source>
        <dbReference type="EMBL" id="KAK5781706.1"/>
    </source>
</evidence>
<reference evidence="10" key="1">
    <citation type="submission" date="2023-07" db="EMBL/GenBank/DDBJ databases">
        <title>A draft genome of Kazachstania heterogenica Y-27499.</title>
        <authorList>
            <person name="Donic C."/>
            <person name="Kralova J.S."/>
            <person name="Fidel L."/>
            <person name="Ben-Dor S."/>
            <person name="Jung S."/>
        </authorList>
    </citation>
    <scope>NUCLEOTIDE SEQUENCE [LARGE SCALE GENOMIC DNA]</scope>
    <source>
        <strain evidence="10">Y27499</strain>
    </source>
</reference>
<dbReference type="FunFam" id="2.40.10.120:FF:000013">
    <property type="entry name" value="Pro-apoptotic serine protease NMA111"/>
    <property type="match status" value="1"/>
</dbReference>
<comment type="similarity">
    <text evidence="1">Belongs to the peptidase S1C family.</text>
</comment>
<keyword evidence="6" id="KW-0677">Repeat</keyword>
<comment type="caution">
    <text evidence="9">The sequence shown here is derived from an EMBL/GenBank/DDBJ whole genome shotgun (WGS) entry which is preliminary data.</text>
</comment>
<dbReference type="GO" id="GO:0006508">
    <property type="term" value="P:proteolysis"/>
    <property type="evidence" value="ECO:0007669"/>
    <property type="project" value="UniProtKB-KW"/>
</dbReference>
<dbReference type="InterPro" id="IPR025926">
    <property type="entry name" value="PDZ-like_dom"/>
</dbReference>
<keyword evidence="10" id="KW-1185">Reference proteome</keyword>
<dbReference type="Gene3D" id="2.40.10.10">
    <property type="entry name" value="Trypsin-like serine proteases"/>
    <property type="match status" value="2"/>
</dbReference>
<dbReference type="InterPro" id="IPR036034">
    <property type="entry name" value="PDZ_sf"/>
</dbReference>
<organism evidence="9 10">
    <name type="scientific">Arxiozyma heterogenica</name>
    <dbReference type="NCBI Taxonomy" id="278026"/>
    <lineage>
        <taxon>Eukaryota</taxon>
        <taxon>Fungi</taxon>
        <taxon>Dikarya</taxon>
        <taxon>Ascomycota</taxon>
        <taxon>Saccharomycotina</taxon>
        <taxon>Saccharomycetes</taxon>
        <taxon>Saccharomycetales</taxon>
        <taxon>Saccharomycetaceae</taxon>
        <taxon>Arxiozyma</taxon>
    </lineage>
</organism>
<dbReference type="SMART" id="SM00228">
    <property type="entry name" value="PDZ"/>
    <property type="match status" value="2"/>
</dbReference>
<keyword evidence="4" id="KW-0645">Protease</keyword>